<evidence type="ECO:0000313" key="1">
    <source>
        <dbReference type="EMBL" id="MBW1257977.1"/>
    </source>
</evidence>
<evidence type="ECO:0008006" key="5">
    <source>
        <dbReference type="Google" id="ProtNLM"/>
    </source>
</evidence>
<dbReference type="Proteomes" id="UP001197236">
    <property type="component" value="Unassembled WGS sequence"/>
</dbReference>
<comment type="caution">
    <text evidence="2">The sequence shown here is derived from an EMBL/GenBank/DDBJ whole genome shotgun (WGS) entry which is preliminary data.</text>
</comment>
<dbReference type="SUPFAM" id="SSF54909">
    <property type="entry name" value="Dimeric alpha+beta barrel"/>
    <property type="match status" value="1"/>
</dbReference>
<dbReference type="OrthoDB" id="165208at2"/>
<keyword evidence="4" id="KW-1185">Reference proteome</keyword>
<sequence>MIVRTWHGCVPLKHAEGFARHLQRTGVEHASATSGNKAAFVYQETQGEWQHFFLATYWEDLTAVKNFAGENYHVAVTWPDDEQFGLISDPYVFQHQVDEIVPL</sequence>
<dbReference type="STRING" id="574096.HA38_03135"/>
<reference evidence="1 4" key="2">
    <citation type="submission" date="2021-07" db="EMBL/GenBank/DDBJ databases">
        <title>A novel phosphonate cluster across the Pantoea species complex is important for pathogenicity in onion.</title>
        <authorList>
            <person name="Zhao M."/>
            <person name="Stice S."/>
            <person name="Shin G.Y."/>
            <person name="Coutinho T."/>
            <person name="Gitaitis R."/>
            <person name="Kvitko B."/>
            <person name="Dutta B."/>
        </authorList>
    </citation>
    <scope>NUCLEOTIDE SEQUENCE [LARGE SCALE GENOMIC DNA]</scope>
    <source>
        <strain evidence="1 4">BD 382</strain>
    </source>
</reference>
<dbReference type="RefSeq" id="WP_063876911.1">
    <property type="nucleotide sequence ID" value="NZ_CP125959.1"/>
</dbReference>
<evidence type="ECO:0000313" key="2">
    <source>
        <dbReference type="EMBL" id="PWK95637.1"/>
    </source>
</evidence>
<protein>
    <recommendedName>
        <fullName evidence="5">Antibiotic biosynthesis monooxygenase</fullName>
    </recommendedName>
</protein>
<dbReference type="EMBL" id="QGHF01000007">
    <property type="protein sequence ID" value="PWK95637.1"/>
    <property type="molecule type" value="Genomic_DNA"/>
</dbReference>
<dbReference type="InterPro" id="IPR011008">
    <property type="entry name" value="Dimeric_a/b-barrel"/>
</dbReference>
<dbReference type="Proteomes" id="UP000245981">
    <property type="component" value="Unassembled WGS sequence"/>
</dbReference>
<dbReference type="AlphaFoldDB" id="A0A2V2BEC8"/>
<name>A0A2V2BEC8_9GAMM</name>
<accession>A0A2V2BEC8</accession>
<reference evidence="2 3" key="1">
    <citation type="submission" date="2018-05" db="EMBL/GenBank/DDBJ databases">
        <title>Genomic Encyclopedia of Type Strains, Phase IV (KMG-V): Genome sequencing to study the core and pangenomes of soil and plant-associated prokaryotes.</title>
        <authorList>
            <person name="Whitman W."/>
        </authorList>
    </citation>
    <scope>NUCLEOTIDE SEQUENCE [LARGE SCALE GENOMIC DNA]</scope>
    <source>
        <strain evidence="2 3">PNA 200-10</strain>
    </source>
</reference>
<organism evidence="2 3">
    <name type="scientific">Pantoea allii</name>
    <dbReference type="NCBI Taxonomy" id="574096"/>
    <lineage>
        <taxon>Bacteria</taxon>
        <taxon>Pseudomonadati</taxon>
        <taxon>Pseudomonadota</taxon>
        <taxon>Gammaproteobacteria</taxon>
        <taxon>Enterobacterales</taxon>
        <taxon>Erwiniaceae</taxon>
        <taxon>Pantoea</taxon>
    </lineage>
</organism>
<proteinExistence type="predicted"/>
<evidence type="ECO:0000313" key="3">
    <source>
        <dbReference type="Proteomes" id="UP000245981"/>
    </source>
</evidence>
<dbReference type="EMBL" id="JAHVXZ010000005">
    <property type="protein sequence ID" value="MBW1257977.1"/>
    <property type="molecule type" value="Genomic_DNA"/>
</dbReference>
<evidence type="ECO:0000313" key="4">
    <source>
        <dbReference type="Proteomes" id="UP001197236"/>
    </source>
</evidence>
<dbReference type="GeneID" id="99739032"/>
<gene>
    <name evidence="2" type="ORF">C7431_10737</name>
    <name evidence="1" type="ORF">KYI95_12365</name>
</gene>